<dbReference type="EMBL" id="PVBS01000001">
    <property type="protein sequence ID" value="PRD56786.1"/>
    <property type="molecule type" value="Genomic_DNA"/>
</dbReference>
<organism evidence="1 2">
    <name type="scientific">Sphingobacterium gobiense</name>
    <dbReference type="NCBI Taxonomy" id="1382456"/>
    <lineage>
        <taxon>Bacteria</taxon>
        <taxon>Pseudomonadati</taxon>
        <taxon>Bacteroidota</taxon>
        <taxon>Sphingobacteriia</taxon>
        <taxon>Sphingobacteriales</taxon>
        <taxon>Sphingobacteriaceae</taxon>
        <taxon>Sphingobacterium</taxon>
    </lineage>
</organism>
<dbReference type="AlphaFoldDB" id="A0A2S9JU33"/>
<dbReference type="Proteomes" id="UP000238642">
    <property type="component" value="Unassembled WGS sequence"/>
</dbReference>
<comment type="caution">
    <text evidence="1">The sequence shown here is derived from an EMBL/GenBank/DDBJ whole genome shotgun (WGS) entry which is preliminary data.</text>
</comment>
<accession>A0A2S9JU33</accession>
<dbReference type="OrthoDB" id="699875at2"/>
<keyword evidence="2" id="KW-1185">Reference proteome</keyword>
<evidence type="ECO:0000313" key="1">
    <source>
        <dbReference type="EMBL" id="PRD56786.1"/>
    </source>
</evidence>
<dbReference type="PROSITE" id="PS51257">
    <property type="entry name" value="PROKAR_LIPOPROTEIN"/>
    <property type="match status" value="1"/>
</dbReference>
<sequence>MKHTFLITIIILFSFFGCNPKKEYPYYEIIQENITESGSKIKYEAKAVLKPNQNLDKPQMEELLKHIYDSVTTRTPARPNVVNIFLFTSKEHMESDMGQWVGRISKAKNDNTPNLQIQFLNSVNENPIIETSDSTQDGIALEQKQKIWEQLILAEDQAEELAEKKHPITLKDTGGKTAEEIDLLRERARRNMDLNREYEKKLNDKYRRDIIQKFEIDESTLEIIIQEGLNKNWPFPKKSRG</sequence>
<gene>
    <name evidence="1" type="ORF">C5749_06045</name>
</gene>
<reference evidence="1 2" key="1">
    <citation type="submission" date="2018-02" db="EMBL/GenBank/DDBJ databases">
        <title>The draft genome of Sphingobacterium gobiense H7.</title>
        <authorList>
            <person name="Li L."/>
            <person name="Liu L."/>
            <person name="Zhang X."/>
            <person name="Wang T."/>
            <person name="Liang L."/>
        </authorList>
    </citation>
    <scope>NUCLEOTIDE SEQUENCE [LARGE SCALE GENOMIC DNA]</scope>
    <source>
        <strain evidence="1 2">ACCC 05757</strain>
    </source>
</reference>
<protein>
    <submittedName>
        <fullName evidence="1">Uncharacterized protein</fullName>
    </submittedName>
</protein>
<evidence type="ECO:0000313" key="2">
    <source>
        <dbReference type="Proteomes" id="UP000238642"/>
    </source>
</evidence>
<name>A0A2S9JU33_9SPHI</name>
<proteinExistence type="predicted"/>